<reference evidence="1 2" key="1">
    <citation type="submission" date="2019-12" db="EMBL/GenBank/DDBJ databases">
        <title>Roseobacter cerasinus sp. nov., isolated from seawater around aquaculture.</title>
        <authorList>
            <person name="Muramatsu S."/>
            <person name="Takabe Y."/>
            <person name="Mori K."/>
            <person name="Takaichi S."/>
            <person name="Hanada S."/>
        </authorList>
    </citation>
    <scope>NUCLEOTIDE SEQUENCE [LARGE SCALE GENOMIC DNA]</scope>
    <source>
        <strain evidence="1 2">AI77</strain>
    </source>
</reference>
<organism evidence="1 2">
    <name type="scientific">Roseobacter cerasinus</name>
    <dbReference type="NCBI Taxonomy" id="2602289"/>
    <lineage>
        <taxon>Bacteria</taxon>
        <taxon>Pseudomonadati</taxon>
        <taxon>Pseudomonadota</taxon>
        <taxon>Alphaproteobacteria</taxon>
        <taxon>Rhodobacterales</taxon>
        <taxon>Roseobacteraceae</taxon>
        <taxon>Roseobacter</taxon>
    </lineage>
</organism>
<dbReference type="Proteomes" id="UP000436522">
    <property type="component" value="Unassembled WGS sequence"/>
</dbReference>
<dbReference type="AlphaFoldDB" id="A0A640VKZ8"/>
<gene>
    <name evidence="1" type="ORF">So717_01800</name>
</gene>
<evidence type="ECO:0000313" key="2">
    <source>
        <dbReference type="Proteomes" id="UP000436522"/>
    </source>
</evidence>
<sequence>MQHPEFTDEELMAYADGELAEDRATDLDLALAAESDLAERLALFVDTRMLSKEALEPMLAEPVPEHLVAQVQALAAAGQTPDAPTGETVVAFPDKRAAPAAPPLWKLPLAATLALAVGLGAGLSLAPTGETGGVGLQIATLTDPQIIDALHTVASGDDLLLQDGSRIAPVATFMDGSQALCREFELDRTDGLTVVSVACHRSGGWDVQMAVASAAATETGYAPASSLEILDAYLAANEAGPPLDLQAEAEALQSLR</sequence>
<dbReference type="RefSeq" id="WP_159974335.1">
    <property type="nucleotide sequence ID" value="NZ_BLIV01000001.1"/>
</dbReference>
<comment type="caution">
    <text evidence="1">The sequence shown here is derived from an EMBL/GenBank/DDBJ whole genome shotgun (WGS) entry which is preliminary data.</text>
</comment>
<accession>A0A640VKZ8</accession>
<keyword evidence="2" id="KW-1185">Reference proteome</keyword>
<dbReference type="OrthoDB" id="7743910at2"/>
<dbReference type="EMBL" id="BLIV01000001">
    <property type="protein sequence ID" value="GFE48427.1"/>
    <property type="molecule type" value="Genomic_DNA"/>
</dbReference>
<name>A0A640VKZ8_9RHOB</name>
<evidence type="ECO:0000313" key="1">
    <source>
        <dbReference type="EMBL" id="GFE48427.1"/>
    </source>
</evidence>
<proteinExistence type="predicted"/>
<protein>
    <submittedName>
        <fullName evidence="1">Anti-sigma factor</fullName>
    </submittedName>
</protein>